<dbReference type="SUPFAM" id="SSF143744">
    <property type="entry name" value="GlcG-like"/>
    <property type="match status" value="1"/>
</dbReference>
<dbReference type="InterPro" id="IPR038084">
    <property type="entry name" value="PduO/GlcC-like_sf"/>
</dbReference>
<dbReference type="InterPro" id="IPR005624">
    <property type="entry name" value="PduO/GlcC-like"/>
</dbReference>
<dbReference type="Proteomes" id="UP000589520">
    <property type="component" value="Unassembled WGS sequence"/>
</dbReference>
<evidence type="ECO:0000313" key="1">
    <source>
        <dbReference type="EMBL" id="NYF77913.1"/>
    </source>
</evidence>
<accession>A0A7Y9PEW8</accession>
<dbReference type="EMBL" id="JACCCW010000001">
    <property type="protein sequence ID" value="NYF77913.1"/>
    <property type="molecule type" value="Genomic_DNA"/>
</dbReference>
<keyword evidence="2" id="KW-1185">Reference proteome</keyword>
<protein>
    <submittedName>
        <fullName evidence="1">Uncharacterized protein GlcG (DUF336 family)</fullName>
    </submittedName>
</protein>
<dbReference type="RefSeq" id="WP_179486888.1">
    <property type="nucleotide sequence ID" value="NZ_JACCCW010000001.1"/>
</dbReference>
<sequence>MSEIYKKWRNITSVEAKCVGNHALHQASELGIPVSIVVVDRAGVILLVEMDDDASPGTPEESTVEAKRASRYACALHGVVPMGVSGGPGEQDISIALAAAESIK</sequence>
<dbReference type="AlphaFoldDB" id="A0A7Y9PEW8"/>
<reference evidence="1 2" key="1">
    <citation type="submission" date="2020-07" db="EMBL/GenBank/DDBJ databases">
        <title>Genomic Encyclopedia of Type Strains, Phase IV (KMG-V): Genome sequencing to study the core and pangenomes of soil and plant-associated prokaryotes.</title>
        <authorList>
            <person name="Whitman W."/>
        </authorList>
    </citation>
    <scope>NUCLEOTIDE SEQUENCE [LARGE SCALE GENOMIC DNA]</scope>
    <source>
        <strain evidence="1 2">X4EP2</strain>
    </source>
</reference>
<evidence type="ECO:0000313" key="2">
    <source>
        <dbReference type="Proteomes" id="UP000589520"/>
    </source>
</evidence>
<proteinExistence type="predicted"/>
<name>A0A7Y9PEW8_9BACT</name>
<dbReference type="Gene3D" id="3.30.450.150">
    <property type="entry name" value="Haem-degrading domain"/>
    <property type="match status" value="1"/>
</dbReference>
<dbReference type="Pfam" id="PF03928">
    <property type="entry name" value="HbpS-like"/>
    <property type="match status" value="1"/>
</dbReference>
<gene>
    <name evidence="1" type="ORF">HDF17_000200</name>
</gene>
<organism evidence="1 2">
    <name type="scientific">Granulicella arctica</name>
    <dbReference type="NCBI Taxonomy" id="940613"/>
    <lineage>
        <taxon>Bacteria</taxon>
        <taxon>Pseudomonadati</taxon>
        <taxon>Acidobacteriota</taxon>
        <taxon>Terriglobia</taxon>
        <taxon>Terriglobales</taxon>
        <taxon>Acidobacteriaceae</taxon>
        <taxon>Granulicella</taxon>
    </lineage>
</organism>
<comment type="caution">
    <text evidence="1">The sequence shown here is derived from an EMBL/GenBank/DDBJ whole genome shotgun (WGS) entry which is preliminary data.</text>
</comment>